<name>A0A837HMK0_9BACT</name>
<dbReference type="InterPro" id="IPR039424">
    <property type="entry name" value="SBP_5"/>
</dbReference>
<feature type="domain" description="Solute-binding protein family 5" evidence="5">
    <location>
        <begin position="108"/>
        <end position="471"/>
    </location>
</feature>
<protein>
    <submittedName>
        <fullName evidence="6">Extracellular solute-binding protein</fullName>
    </submittedName>
</protein>
<evidence type="ECO:0000256" key="1">
    <source>
        <dbReference type="ARBA" id="ARBA00005695"/>
    </source>
</evidence>
<keyword evidence="2" id="KW-0813">Transport</keyword>
<sequence>MEKFYIRIRNFKLPSKKQINLVFASFSKKEWIVFVGFVVVLLLSTLSILESINKHFMVNVPMPGGSISEGIIGTPRFINPVLANSPADQDLVSLIYSGLYRKSADGSLVPDLAAKYDMSKNGLIYTFTLKDKIYFHNGKPVTADDVLFTINKVKDSIIKSPSKVNWDGVTVEKLDDKTIRFTLKQPYASFLENTSFGIMPKDIWNNSPLELNEANTNPIGSGPYLIKTVNKKSSGIIDSYELTAFNKFSLGEPYIKNITLYFYANEDELIKMLENGTVDQISSITPLNAENLKERNYQVESAVLPRVFGLFFNQNQNQLFTSKVITRAINQVIDKDKIVYNVLLGYGVAIDDAIPPNMLAYQKLSNKSNLSREEILQNAKNSLAKDGWKIGADGFLQKTFTEKKKKVTKTLEFSISTGNAPELAKTAELIKEDLALVGIKVDIKTFEVGNLNQGVIRPRKYEALLFGQIINHEADLFAFWHSSQRKDPGLNVSLYTNAKVDKILEDAFITVDEASRIKKYAQFEEEIRKDMPAVFLYSPDFVYVVPNNLYGLSIKNIIVPRDRFLNVYSWYVETENVWGVFAR</sequence>
<evidence type="ECO:0000256" key="3">
    <source>
        <dbReference type="ARBA" id="ARBA00022729"/>
    </source>
</evidence>
<feature type="transmembrane region" description="Helical" evidence="4">
    <location>
        <begin position="31"/>
        <end position="49"/>
    </location>
</feature>
<dbReference type="SUPFAM" id="SSF53850">
    <property type="entry name" value="Periplasmic binding protein-like II"/>
    <property type="match status" value="1"/>
</dbReference>
<proteinExistence type="inferred from homology"/>
<dbReference type="InterPro" id="IPR030678">
    <property type="entry name" value="Peptide/Ni-bd"/>
</dbReference>
<dbReference type="InterPro" id="IPR000914">
    <property type="entry name" value="SBP_5_dom"/>
</dbReference>
<gene>
    <name evidence="6" type="ORF">UT27_C0009G0012</name>
</gene>
<dbReference type="Gene3D" id="3.10.105.10">
    <property type="entry name" value="Dipeptide-binding Protein, Domain 3"/>
    <property type="match status" value="1"/>
</dbReference>
<comment type="caution">
    <text evidence="6">The sequence shown here is derived from an EMBL/GenBank/DDBJ whole genome shotgun (WGS) entry which is preliminary data.</text>
</comment>
<dbReference type="CDD" id="cd08513">
    <property type="entry name" value="PBP2_thermophilic_Hb8_like"/>
    <property type="match status" value="1"/>
</dbReference>
<evidence type="ECO:0000313" key="6">
    <source>
        <dbReference type="EMBL" id="KKR01238.1"/>
    </source>
</evidence>
<keyword evidence="4" id="KW-0812">Transmembrane</keyword>
<dbReference type="Proteomes" id="UP000033998">
    <property type="component" value="Unassembled WGS sequence"/>
</dbReference>
<keyword evidence="3" id="KW-0732">Signal</keyword>
<dbReference type="Pfam" id="PF00496">
    <property type="entry name" value="SBP_bac_5"/>
    <property type="match status" value="1"/>
</dbReference>
<keyword evidence="4" id="KW-0472">Membrane</keyword>
<dbReference type="GO" id="GO:0043190">
    <property type="term" value="C:ATP-binding cassette (ABC) transporter complex"/>
    <property type="evidence" value="ECO:0007669"/>
    <property type="project" value="InterPro"/>
</dbReference>
<organism evidence="6 7">
    <name type="scientific">Candidatus Nomurabacteria bacterium GW2011_GWD2_39_12</name>
    <dbReference type="NCBI Taxonomy" id="1618759"/>
    <lineage>
        <taxon>Bacteria</taxon>
        <taxon>Candidatus Nomuraibacteriota</taxon>
    </lineage>
</organism>
<keyword evidence="4" id="KW-1133">Transmembrane helix</keyword>
<comment type="similarity">
    <text evidence="1">Belongs to the bacterial solute-binding protein 5 family.</text>
</comment>
<evidence type="ECO:0000256" key="4">
    <source>
        <dbReference type="SAM" id="Phobius"/>
    </source>
</evidence>
<dbReference type="Gene3D" id="3.90.76.10">
    <property type="entry name" value="Dipeptide-binding Protein, Domain 1"/>
    <property type="match status" value="1"/>
</dbReference>
<dbReference type="GO" id="GO:1904680">
    <property type="term" value="F:peptide transmembrane transporter activity"/>
    <property type="evidence" value="ECO:0007669"/>
    <property type="project" value="TreeGrafter"/>
</dbReference>
<dbReference type="PANTHER" id="PTHR30290:SF9">
    <property type="entry name" value="OLIGOPEPTIDE-BINDING PROTEIN APPA"/>
    <property type="match status" value="1"/>
</dbReference>
<dbReference type="PANTHER" id="PTHR30290">
    <property type="entry name" value="PERIPLASMIC BINDING COMPONENT OF ABC TRANSPORTER"/>
    <property type="match status" value="1"/>
</dbReference>
<dbReference type="PIRSF" id="PIRSF002741">
    <property type="entry name" value="MppA"/>
    <property type="match status" value="1"/>
</dbReference>
<dbReference type="Gene3D" id="3.40.190.10">
    <property type="entry name" value="Periplasmic binding protein-like II"/>
    <property type="match status" value="1"/>
</dbReference>
<evidence type="ECO:0000256" key="2">
    <source>
        <dbReference type="ARBA" id="ARBA00022448"/>
    </source>
</evidence>
<reference evidence="6 7" key="1">
    <citation type="journal article" date="2015" name="Nature">
        <title>rRNA introns, odd ribosomes, and small enigmatic genomes across a large radiation of phyla.</title>
        <authorList>
            <person name="Brown C.T."/>
            <person name="Hug L.A."/>
            <person name="Thomas B.C."/>
            <person name="Sharon I."/>
            <person name="Castelle C.J."/>
            <person name="Singh A."/>
            <person name="Wilkins M.J."/>
            <person name="Williams K.H."/>
            <person name="Banfield J.F."/>
        </authorList>
    </citation>
    <scope>NUCLEOTIDE SEQUENCE [LARGE SCALE GENOMIC DNA]</scope>
</reference>
<evidence type="ECO:0000259" key="5">
    <source>
        <dbReference type="Pfam" id="PF00496"/>
    </source>
</evidence>
<dbReference type="GO" id="GO:0042597">
    <property type="term" value="C:periplasmic space"/>
    <property type="evidence" value="ECO:0007669"/>
    <property type="project" value="UniProtKB-ARBA"/>
</dbReference>
<accession>A0A837HMK0</accession>
<dbReference type="AlphaFoldDB" id="A0A837HMK0"/>
<evidence type="ECO:0000313" key="7">
    <source>
        <dbReference type="Proteomes" id="UP000033998"/>
    </source>
</evidence>
<dbReference type="EMBL" id="LBWE01000009">
    <property type="protein sequence ID" value="KKR01238.1"/>
    <property type="molecule type" value="Genomic_DNA"/>
</dbReference>
<dbReference type="GO" id="GO:0015833">
    <property type="term" value="P:peptide transport"/>
    <property type="evidence" value="ECO:0007669"/>
    <property type="project" value="TreeGrafter"/>
</dbReference>